<evidence type="ECO:0000256" key="5">
    <source>
        <dbReference type="RuleBase" id="RU003690"/>
    </source>
</evidence>
<evidence type="ECO:0000313" key="7">
    <source>
        <dbReference type="EMBL" id="ERK45497.1"/>
    </source>
</evidence>
<dbReference type="InterPro" id="IPR018120">
    <property type="entry name" value="Glyco_hydro_1_AS"/>
</dbReference>
<proteinExistence type="inferred from homology"/>
<comment type="caution">
    <text evidence="7">The sequence shown here is derived from an EMBL/GenBank/DDBJ whole genome shotgun (WGS) entry which is preliminary data.</text>
</comment>
<dbReference type="GO" id="GO:0016052">
    <property type="term" value="P:carbohydrate catabolic process"/>
    <property type="evidence" value="ECO:0007669"/>
    <property type="project" value="TreeGrafter"/>
</dbReference>
<dbReference type="GO" id="GO:0008422">
    <property type="term" value="F:beta-glucosidase activity"/>
    <property type="evidence" value="ECO:0007669"/>
    <property type="project" value="TreeGrafter"/>
</dbReference>
<name>U2R4A6_9FIRM</name>
<dbReference type="SUPFAM" id="SSF51445">
    <property type="entry name" value="(Trans)glycosidases"/>
    <property type="match status" value="1"/>
</dbReference>
<dbReference type="FunFam" id="3.20.20.80:FF:000004">
    <property type="entry name" value="Beta-glucosidase 6-phospho-beta-glucosidase"/>
    <property type="match status" value="1"/>
</dbReference>
<dbReference type="Proteomes" id="UP000016658">
    <property type="component" value="Unassembled WGS sequence"/>
</dbReference>
<feature type="active site" description="Nucleophile" evidence="4">
    <location>
        <position position="372"/>
    </location>
</feature>
<dbReference type="AlphaFoldDB" id="U2R4A6"/>
<dbReference type="InterPro" id="IPR001360">
    <property type="entry name" value="Glyco_hydro_1"/>
</dbReference>
<evidence type="ECO:0000313" key="8">
    <source>
        <dbReference type="Proteomes" id="UP000016658"/>
    </source>
</evidence>
<evidence type="ECO:0000256" key="3">
    <source>
        <dbReference type="ARBA" id="ARBA00023295"/>
    </source>
</evidence>
<dbReference type="Gene3D" id="3.20.20.80">
    <property type="entry name" value="Glycosidases"/>
    <property type="match status" value="1"/>
</dbReference>
<reference evidence="7 8" key="1">
    <citation type="submission" date="2013-06" db="EMBL/GenBank/DDBJ databases">
        <authorList>
            <person name="Weinstock G."/>
            <person name="Sodergren E."/>
            <person name="Lobos E.A."/>
            <person name="Fulton L."/>
            <person name="Fulton R."/>
            <person name="Courtney L."/>
            <person name="Fronick C."/>
            <person name="O'Laughlin M."/>
            <person name="Godfrey J."/>
            <person name="Wilson R.M."/>
            <person name="Miner T."/>
            <person name="Farmer C."/>
            <person name="Delehaunty K."/>
            <person name="Cordes M."/>
            <person name="Minx P."/>
            <person name="Tomlinson C."/>
            <person name="Chen J."/>
            <person name="Wollam A."/>
            <person name="Pepin K.H."/>
            <person name="Bhonagiri V."/>
            <person name="Zhang X."/>
            <person name="Warren W."/>
            <person name="Mitreva M."/>
            <person name="Mardis E.R."/>
            <person name="Wilson R.K."/>
        </authorList>
    </citation>
    <scope>NUCLEOTIDE SEQUENCE [LARGE SCALE GENOMIC DNA]</scope>
    <source>
        <strain evidence="7 8">ATCC 27803</strain>
    </source>
</reference>
<dbReference type="InterPro" id="IPR033132">
    <property type="entry name" value="GH_1_N_CS"/>
</dbReference>
<dbReference type="GO" id="GO:0005829">
    <property type="term" value="C:cytosol"/>
    <property type="evidence" value="ECO:0007669"/>
    <property type="project" value="TreeGrafter"/>
</dbReference>
<dbReference type="PANTHER" id="PTHR10353:SF85">
    <property type="entry name" value="ARYL-PHOSPHO-BETA-D-GLUCOSIDASE BGLA"/>
    <property type="match status" value="1"/>
</dbReference>
<evidence type="ECO:0000256" key="6">
    <source>
        <dbReference type="RuleBase" id="RU004468"/>
    </source>
</evidence>
<evidence type="ECO:0000256" key="4">
    <source>
        <dbReference type="PROSITE-ProRule" id="PRU10055"/>
    </source>
</evidence>
<dbReference type="OrthoDB" id="1688691at2"/>
<keyword evidence="3 6" id="KW-0326">Glycosidase</keyword>
<dbReference type="HOGENOM" id="CLU_001859_0_2_9"/>
<dbReference type="PATRIC" id="fig|649755.3.peg.922"/>
<dbReference type="PRINTS" id="PR00131">
    <property type="entry name" value="GLHYDRLASE1"/>
</dbReference>
<organism evidence="7 8">
    <name type="scientific">Faecalitalea cylindroides ATCC 27803</name>
    <dbReference type="NCBI Taxonomy" id="649755"/>
    <lineage>
        <taxon>Bacteria</taxon>
        <taxon>Bacillati</taxon>
        <taxon>Bacillota</taxon>
        <taxon>Erysipelotrichia</taxon>
        <taxon>Erysipelotrichales</taxon>
        <taxon>Erysipelotrichaceae</taxon>
        <taxon>Faecalitalea</taxon>
    </lineage>
</organism>
<evidence type="ECO:0000256" key="2">
    <source>
        <dbReference type="ARBA" id="ARBA00022801"/>
    </source>
</evidence>
<dbReference type="EMBL" id="AWVI01000041">
    <property type="protein sequence ID" value="ERK45497.1"/>
    <property type="molecule type" value="Genomic_DNA"/>
</dbReference>
<dbReference type="NCBIfam" id="NF007154">
    <property type="entry name" value="PRK09589.1"/>
    <property type="match status" value="1"/>
</dbReference>
<dbReference type="PROSITE" id="PS00653">
    <property type="entry name" value="GLYCOSYL_HYDROL_F1_2"/>
    <property type="match status" value="1"/>
</dbReference>
<protein>
    <submittedName>
        <fullName evidence="7">6-phospho-beta-glucosidase</fullName>
    </submittedName>
</protein>
<evidence type="ECO:0000256" key="1">
    <source>
        <dbReference type="ARBA" id="ARBA00010838"/>
    </source>
</evidence>
<dbReference type="InterPro" id="IPR017853">
    <property type="entry name" value="GH"/>
</dbReference>
<dbReference type="Pfam" id="PF00232">
    <property type="entry name" value="Glyco_hydro_1"/>
    <property type="match status" value="1"/>
</dbReference>
<keyword evidence="2 6" id="KW-0378">Hydrolase</keyword>
<dbReference type="PANTHER" id="PTHR10353">
    <property type="entry name" value="GLYCOSYL HYDROLASE"/>
    <property type="match status" value="1"/>
</dbReference>
<dbReference type="RefSeq" id="WP_035402673.1">
    <property type="nucleotide sequence ID" value="NZ_KI271019.1"/>
</dbReference>
<sequence length="473" mass="55290">MRKDFLWGGAVAAHQVEGGYDKGHKGLSIADVLTAGDVHTPREITDGIQEGKFYPNHEGIKFYDHYKEDIQMFREMGFKCLRTSIAWSRIFPKGDEKDPNEEGLKFYDDLFDCMLENGMQPVITLSHFEMPYYLVKEYGGWRNRKMIDFFYNFCKVVLDRYQNKVKYWMTFNEINNQMLVENDLYPFTNSGIIFEKDEDRLPVVYQAVHYQFVASALVTEYAHKLNSNIQTGCCVAATPNYPNSTNPDDILLAQSEDRKLLMFTDVQIRGHYPNYLLNEWKNNGYQFDITDQDLEVMAKGTVDYLGFTYYMSNTVSADPNVKKLGDDLQGNYAVDNQYLKTTDWGWAIDPKGLRYIMNMYQDRYEIPMFIVENGFGYADKFEDGKIHDQNRIEYLKAHIEEMKKAIEEDGCDCIGYTVWGCIDPISFTTGEMKKRYGFIYVDRNNDGSGSYKRYKKDSFYWYKKVIETNGEEL</sequence>
<accession>U2R4A6</accession>
<dbReference type="PROSITE" id="PS00572">
    <property type="entry name" value="GLYCOSYL_HYDROL_F1_1"/>
    <property type="match status" value="1"/>
</dbReference>
<gene>
    <name evidence="7" type="ORF">HMPREF0367_00992</name>
</gene>
<comment type="similarity">
    <text evidence="1 5">Belongs to the glycosyl hydrolase 1 family.</text>
</comment>